<accession>A0A844B1D3</accession>
<protein>
    <submittedName>
        <fullName evidence="3">Esterase-like activity of phytase family protein</fullName>
    </submittedName>
</protein>
<feature type="compositionally biased region" description="Basic and acidic residues" evidence="1">
    <location>
        <begin position="14"/>
        <end position="26"/>
    </location>
</feature>
<gene>
    <name evidence="3" type="ORF">GH815_02900</name>
</gene>
<feature type="domain" description="Phytase-like" evidence="2">
    <location>
        <begin position="79"/>
        <end position="334"/>
    </location>
</feature>
<feature type="compositionally biased region" description="Basic residues" evidence="1">
    <location>
        <begin position="31"/>
        <end position="41"/>
    </location>
</feature>
<proteinExistence type="predicted"/>
<evidence type="ECO:0000256" key="1">
    <source>
        <dbReference type="SAM" id="MobiDB-lite"/>
    </source>
</evidence>
<evidence type="ECO:0000313" key="4">
    <source>
        <dbReference type="Proteomes" id="UP000466730"/>
    </source>
</evidence>
<keyword evidence="4" id="KW-1185">Reference proteome</keyword>
<organism evidence="3 4">
    <name type="scientific">Rhodovulum strictum</name>
    <dbReference type="NCBI Taxonomy" id="58314"/>
    <lineage>
        <taxon>Bacteria</taxon>
        <taxon>Pseudomonadati</taxon>
        <taxon>Pseudomonadota</taxon>
        <taxon>Alphaproteobacteria</taxon>
        <taxon>Rhodobacterales</taxon>
        <taxon>Paracoccaceae</taxon>
        <taxon>Rhodovulum</taxon>
    </lineage>
</organism>
<reference evidence="3 4" key="1">
    <citation type="submission" date="2019-11" db="EMBL/GenBank/DDBJ databases">
        <title>Draft Whole-Genome sequence of the marine photosynthetic bacterium Rhodovulum strictum DSM 11289.</title>
        <authorList>
            <person name="Kyndt J.A."/>
            <person name="Meyer T.E."/>
        </authorList>
    </citation>
    <scope>NUCLEOTIDE SEQUENCE [LARGE SCALE GENOMIC DNA]</scope>
    <source>
        <strain evidence="3 4">DSM 11289</strain>
    </source>
</reference>
<dbReference type="AlphaFoldDB" id="A0A844B1D3"/>
<dbReference type="InterPro" id="IPR027372">
    <property type="entry name" value="Phytase-like_dom"/>
</dbReference>
<comment type="caution">
    <text evidence="3">The sequence shown here is derived from an EMBL/GenBank/DDBJ whole genome shotgun (WGS) entry which is preliminary data.</text>
</comment>
<dbReference type="EMBL" id="WJPO01000002">
    <property type="protein sequence ID" value="MRH19931.1"/>
    <property type="molecule type" value="Genomic_DNA"/>
</dbReference>
<name>A0A844B1D3_9RHOB</name>
<feature type="region of interest" description="Disordered" evidence="1">
    <location>
        <begin position="1"/>
        <end position="41"/>
    </location>
</feature>
<dbReference type="Proteomes" id="UP000466730">
    <property type="component" value="Unassembled WGS sequence"/>
</dbReference>
<dbReference type="Pfam" id="PF13449">
    <property type="entry name" value="Phytase-like"/>
    <property type="match status" value="1"/>
</dbReference>
<dbReference type="SUPFAM" id="SSF101898">
    <property type="entry name" value="NHL repeat"/>
    <property type="match status" value="1"/>
</dbReference>
<evidence type="ECO:0000313" key="3">
    <source>
        <dbReference type="EMBL" id="MRH19931.1"/>
    </source>
</evidence>
<sequence length="354" mass="38880">MVGDRVSRPAQGASRHETAPRAERAASARIHPGRPARPVPKRPGRRLIAFIAGLILALPALADEAVHVATLGIPKAPDFVGLSGIDLSPDGERFVAISDRGWFLTGRIEREDGRPVAFQPDGPRVFMLNMQGHRMRSHERDAEGLAVAPDGRVFVSFEVFHRVRSWRDIHEPATWMPDLPDIDRLRPNSGIEALALGPDGALYALPEALVDAAGVPVYRFPLPPPQIRSDGTPADHYASTRWSRAFSLPARGRFRPVGADFGPDGRFYLLERDFMAPIGFRSRVRRFEIGPDGPRDETVLLETPVGRHGNLEGISVWQDDAGAIRLTMVADDNGLALQRNELVEYRVVSSAAEG</sequence>
<evidence type="ECO:0000259" key="2">
    <source>
        <dbReference type="Pfam" id="PF13449"/>
    </source>
</evidence>